<dbReference type="VEuPathDB" id="VectorBase:ASTEI20_032825"/>
<proteinExistence type="predicted"/>
<evidence type="ECO:0000256" key="2">
    <source>
        <dbReference type="ARBA" id="ARBA00022737"/>
    </source>
</evidence>
<dbReference type="GO" id="GO:0042302">
    <property type="term" value="F:structural constituent of cuticle"/>
    <property type="evidence" value="ECO:0007669"/>
    <property type="project" value="UniProtKB-KW"/>
</dbReference>
<dbReference type="InterPro" id="IPR022727">
    <property type="entry name" value="Cuticle_C1"/>
</dbReference>
<dbReference type="STRING" id="30069.A0A182YKK0"/>
<dbReference type="PANTHER" id="PTHR39068:SF2">
    <property type="entry name" value="MIP24391P"/>
    <property type="match status" value="1"/>
</dbReference>
<reference evidence="4" key="2">
    <citation type="submission" date="2020-05" db="UniProtKB">
        <authorList>
            <consortium name="EnsemblMetazoa"/>
        </authorList>
    </citation>
    <scope>IDENTIFICATION</scope>
    <source>
        <strain evidence="4">Indian</strain>
    </source>
</reference>
<dbReference type="VEuPathDB" id="VectorBase:ASTEI20_036788"/>
<reference evidence="5" key="1">
    <citation type="journal article" date="2014" name="Genome Biol.">
        <title>Genome analysis of a major urban malaria vector mosquito, Anopheles stephensi.</title>
        <authorList>
            <person name="Jiang X."/>
            <person name="Peery A."/>
            <person name="Hall A.B."/>
            <person name="Sharma A."/>
            <person name="Chen X.G."/>
            <person name="Waterhouse R.M."/>
            <person name="Komissarov A."/>
            <person name="Riehle M.M."/>
            <person name="Shouche Y."/>
            <person name="Sharakhova M.V."/>
            <person name="Lawson D."/>
            <person name="Pakpour N."/>
            <person name="Arensburger P."/>
            <person name="Davidson V.L."/>
            <person name="Eiglmeier K."/>
            <person name="Emrich S."/>
            <person name="George P."/>
            <person name="Kennedy R.C."/>
            <person name="Mane S.P."/>
            <person name="Maslen G."/>
            <person name="Oringanje C."/>
            <person name="Qi Y."/>
            <person name="Settlage R."/>
            <person name="Tojo M."/>
            <person name="Tubio J.M."/>
            <person name="Unger M.F."/>
            <person name="Wang B."/>
            <person name="Vernick K.D."/>
            <person name="Ribeiro J.M."/>
            <person name="James A.A."/>
            <person name="Michel K."/>
            <person name="Riehle M.A."/>
            <person name="Luckhart S."/>
            <person name="Sharakhov I.V."/>
            <person name="Tu Z."/>
        </authorList>
    </citation>
    <scope>NUCLEOTIDE SEQUENCE [LARGE SCALE GENOMIC DNA]</scope>
    <source>
        <strain evidence="5">Indian</strain>
    </source>
</reference>
<name>A0A182YKK0_ANOST</name>
<dbReference type="VEuPathDB" id="VectorBase:ASTEI08986"/>
<evidence type="ECO:0000313" key="4">
    <source>
        <dbReference type="EnsemblMetazoa" id="ASTEI08986-PA"/>
    </source>
</evidence>
<evidence type="ECO:0000256" key="1">
    <source>
        <dbReference type="ARBA" id="ARBA00022460"/>
    </source>
</evidence>
<feature type="region of interest" description="Disordered" evidence="3">
    <location>
        <begin position="1"/>
        <end position="20"/>
    </location>
</feature>
<keyword evidence="5" id="KW-1185">Reference proteome</keyword>
<keyword evidence="1" id="KW-0193">Cuticle</keyword>
<dbReference type="AlphaFoldDB" id="A0A182YKK0"/>
<accession>A0A182YKK0</accession>
<dbReference type="VEuPathDB" id="VectorBase:ASTE000085"/>
<dbReference type="Pfam" id="PF11018">
    <property type="entry name" value="Cuticle_3"/>
    <property type="match status" value="2"/>
</dbReference>
<dbReference type="OMA" id="PMFDPKP"/>
<dbReference type="PANTHER" id="PTHR39068">
    <property type="entry name" value="LARVAL/PUPAL CUTICLE PROTEIN H1C-LIKE PROTEIN-RELATED"/>
    <property type="match status" value="1"/>
</dbReference>
<sequence>MSSPAVGATHESTIRSHDSTISHYSKAVDTPYSSVRKSDTRITNELPKLAYAQPVLAKQVAYAAPAVHATYAAPAVHTSYSHAAPAVTYAHAAPAIQTYAAPAVHTSYSHAAPAVHTTYAAPAVHQTYAHAAPAVTYAAPAVHQTYAAPAVHATYAAPAVQTYAHAAPAVHTSTKTLTYSPAVQFVVFLASLAVASAGYLEAGHAVQYAAPVAHYSPASSVSYSTISQAAPAKLAYAAPVAKTISYAAPQVYAAPVAKTIVSSPAVGATHESTIRSHDGTISHYSKAVDTAFSSVRKSDTRITNELPKLAYAQPVLAKQVAYAAPAVTTYTHAAPAIQTYAAPAVHQTYAAPAVHTTYAAPAVQTYAAHAAPVVATATKTLTYSPAVQVAHTTYEDAHAHYAW</sequence>
<dbReference type="Proteomes" id="UP000076408">
    <property type="component" value="Unassembled WGS sequence"/>
</dbReference>
<evidence type="ECO:0000256" key="3">
    <source>
        <dbReference type="SAM" id="MobiDB-lite"/>
    </source>
</evidence>
<keyword evidence="2" id="KW-0677">Repeat</keyword>
<protein>
    <submittedName>
        <fullName evidence="4">Uncharacterized protein</fullName>
    </submittedName>
</protein>
<organism evidence="4 5">
    <name type="scientific">Anopheles stephensi</name>
    <name type="common">Indo-Pakistan malaria mosquito</name>
    <dbReference type="NCBI Taxonomy" id="30069"/>
    <lineage>
        <taxon>Eukaryota</taxon>
        <taxon>Metazoa</taxon>
        <taxon>Ecdysozoa</taxon>
        <taxon>Arthropoda</taxon>
        <taxon>Hexapoda</taxon>
        <taxon>Insecta</taxon>
        <taxon>Pterygota</taxon>
        <taxon>Neoptera</taxon>
        <taxon>Endopterygota</taxon>
        <taxon>Diptera</taxon>
        <taxon>Nematocera</taxon>
        <taxon>Culicoidea</taxon>
        <taxon>Culicidae</taxon>
        <taxon>Anophelinae</taxon>
        <taxon>Anopheles</taxon>
    </lineage>
</organism>
<evidence type="ECO:0000313" key="5">
    <source>
        <dbReference type="Proteomes" id="UP000076408"/>
    </source>
</evidence>
<dbReference type="EnsemblMetazoa" id="ASTEI08986-RA">
    <property type="protein sequence ID" value="ASTEI08986-PA"/>
    <property type="gene ID" value="ASTEI08986"/>
</dbReference>